<evidence type="ECO:0000259" key="8">
    <source>
        <dbReference type="PROSITE" id="PS51464"/>
    </source>
</evidence>
<dbReference type="GO" id="GO:0006002">
    <property type="term" value="P:fructose 6-phosphate metabolic process"/>
    <property type="evidence" value="ECO:0007669"/>
    <property type="project" value="TreeGrafter"/>
</dbReference>
<evidence type="ECO:0000256" key="6">
    <source>
        <dbReference type="ARBA" id="ARBA00022962"/>
    </source>
</evidence>
<dbReference type="InterPro" id="IPR017932">
    <property type="entry name" value="GATase_2_dom"/>
</dbReference>
<dbReference type="CDD" id="cd05008">
    <property type="entry name" value="SIS_GlmS_GlmD_1"/>
    <property type="match status" value="1"/>
</dbReference>
<dbReference type="InterPro" id="IPR001347">
    <property type="entry name" value="SIS_dom"/>
</dbReference>
<keyword evidence="9" id="KW-0328">Glycosyltransferase</keyword>
<dbReference type="EC" id="2.6.1.16" evidence="2"/>
<feature type="domain" description="SIS" evidence="8">
    <location>
        <begin position="431"/>
        <end position="574"/>
    </location>
</feature>
<dbReference type="GO" id="GO:0016757">
    <property type="term" value="F:glycosyltransferase activity"/>
    <property type="evidence" value="ECO:0007669"/>
    <property type="project" value="UniProtKB-KW"/>
</dbReference>
<dbReference type="InterPro" id="IPR046348">
    <property type="entry name" value="SIS_dom_sf"/>
</dbReference>
<evidence type="ECO:0000256" key="1">
    <source>
        <dbReference type="ARBA" id="ARBA00001031"/>
    </source>
</evidence>
<dbReference type="GO" id="GO:0006487">
    <property type="term" value="P:protein N-linked glycosylation"/>
    <property type="evidence" value="ECO:0007669"/>
    <property type="project" value="TreeGrafter"/>
</dbReference>
<dbReference type="PROSITE" id="PS51278">
    <property type="entry name" value="GATASE_TYPE_2"/>
    <property type="match status" value="1"/>
</dbReference>
<dbReference type="SUPFAM" id="SSF56235">
    <property type="entry name" value="N-terminal nucleophile aminohydrolases (Ntn hydrolases)"/>
    <property type="match status" value="1"/>
</dbReference>
<evidence type="ECO:0000256" key="3">
    <source>
        <dbReference type="ARBA" id="ARBA00022576"/>
    </source>
</evidence>
<protein>
    <recommendedName>
        <fullName evidence="2">glutamine--fructose-6-phosphate transaminase (isomerizing)</fullName>
        <ecNumber evidence="2">2.6.1.16</ecNumber>
    </recommendedName>
</protein>
<dbReference type="PANTHER" id="PTHR10937:SF0">
    <property type="entry name" value="GLUTAMINE--FRUCTOSE-6-PHOSPHATE TRANSAMINASE (ISOMERIZING)"/>
    <property type="match status" value="1"/>
</dbReference>
<dbReference type="Pfam" id="PF13522">
    <property type="entry name" value="GATase_6"/>
    <property type="match status" value="1"/>
</dbReference>
<dbReference type="SUPFAM" id="SSF53697">
    <property type="entry name" value="SIS domain"/>
    <property type="match status" value="1"/>
</dbReference>
<accession>A0A644SYN2</accession>
<dbReference type="GO" id="GO:0004360">
    <property type="term" value="F:glutamine-fructose-6-phosphate transaminase (isomerizing) activity"/>
    <property type="evidence" value="ECO:0007669"/>
    <property type="project" value="UniProtKB-EC"/>
</dbReference>
<keyword evidence="4 9" id="KW-0808">Transferase</keyword>
<evidence type="ECO:0000313" key="9">
    <source>
        <dbReference type="EMBL" id="MPL59786.1"/>
    </source>
</evidence>
<evidence type="ECO:0000256" key="4">
    <source>
        <dbReference type="ARBA" id="ARBA00022679"/>
    </source>
</evidence>
<dbReference type="Gene3D" id="3.60.20.10">
    <property type="entry name" value="Glutamine Phosphoribosylpyrophosphate, subunit 1, domain 1"/>
    <property type="match status" value="1"/>
</dbReference>
<evidence type="ECO:0000256" key="5">
    <source>
        <dbReference type="ARBA" id="ARBA00022737"/>
    </source>
</evidence>
<proteinExistence type="predicted"/>
<dbReference type="Gene3D" id="3.40.50.10490">
    <property type="entry name" value="Glucose-6-phosphate isomerase like protein, domain 1"/>
    <property type="match status" value="2"/>
</dbReference>
<keyword evidence="3" id="KW-0032">Aminotransferase</keyword>
<dbReference type="GO" id="GO:0097367">
    <property type="term" value="F:carbohydrate derivative binding"/>
    <property type="evidence" value="ECO:0007669"/>
    <property type="project" value="InterPro"/>
</dbReference>
<keyword evidence="5" id="KW-0677">Repeat</keyword>
<sequence>MCGIVSLAYGSDADGLGKIANALLLRLEYRGYDSTGAAFIDTRGNVLLRKAVGAPSKVCPAMGIDAASGQRFIGQVRWATRGSVSEASSQPHHVHCQKELLGAHNGFIDNLGPLKTWLGSRGHAIVSDNDGEVLVHLIEEHYVANQGLRSADLSGLRQAYAASGLREGVPDGVLRMIDALRKAQVLAGGAYSAVVADPDLPGIFAINSGSSLYAGVGRDEYGGFVIASSDLTSVLSKTRSLIPVSEGEGLWFSDLRPILFSLSGVLRFSRPAPRRSKVSIRETRLDSRYKHFMQQEIMAGPAAIDQLLRYYFVPDEGKKLSDVFDELQDICIKSANSFYSAAERSAMGDIANDVNVLFSSASWNSIRSRIADQDLISTKKHDFSCDEAELFTELSQETPGMAKDLYLLDAILVWMKRKAIAAYVDQFRATLRGARKAGGRIYLAASGSSYHAALTAAYFFNALAHIPVYPCNSGIFRSMYLSSLTDADILIGISQSGETKDLVDVFLEVKEKYPRVKRASLVNNESARLPKQLSDFYLPMLCGPEIAVVATKSFISQLGLLYILAAGLVLPERELAITLRSARDMMMESLKLSAKDIEEAALKLFTKSSIHVLGTNLLGLAKEGALKIREVVLNHTEGGEAAEFKHGHNTILGRNSIFSLADLENFLDSYRSLAASHPPGEKSRAREILRTHPSLIKELPYGYPLIFLCAPDERDARVTISQIHTHKIRGADILLFAERRQDLALAVAGKPAGHKDYWSRYIEIPRSGKPCLFVFGAAILLQYLAYRMSVLKMEWLDSLGVEGHGVHPDVPKNVSKSITIE</sequence>
<dbReference type="PANTHER" id="PTHR10937">
    <property type="entry name" value="GLUCOSAMINE--FRUCTOSE-6-PHOSPHATE AMINOTRANSFERASE, ISOMERIZING"/>
    <property type="match status" value="1"/>
</dbReference>
<gene>
    <name evidence="9" type="primary">purF_2</name>
    <name evidence="9" type="ORF">SDC9_05341</name>
</gene>
<dbReference type="GO" id="GO:0006047">
    <property type="term" value="P:UDP-N-acetylglucosamine metabolic process"/>
    <property type="evidence" value="ECO:0007669"/>
    <property type="project" value="TreeGrafter"/>
</dbReference>
<organism evidence="9">
    <name type="scientific">bioreactor metagenome</name>
    <dbReference type="NCBI Taxonomy" id="1076179"/>
    <lineage>
        <taxon>unclassified sequences</taxon>
        <taxon>metagenomes</taxon>
        <taxon>ecological metagenomes</taxon>
    </lineage>
</organism>
<evidence type="ECO:0000259" key="7">
    <source>
        <dbReference type="PROSITE" id="PS51278"/>
    </source>
</evidence>
<dbReference type="EMBL" id="VSSQ01000010">
    <property type="protein sequence ID" value="MPL59786.1"/>
    <property type="molecule type" value="Genomic_DNA"/>
</dbReference>
<dbReference type="PROSITE" id="PS51464">
    <property type="entry name" value="SIS"/>
    <property type="match status" value="1"/>
</dbReference>
<dbReference type="InterPro" id="IPR029055">
    <property type="entry name" value="Ntn_hydrolases_N"/>
</dbReference>
<name>A0A644SYN2_9ZZZZ</name>
<comment type="caution">
    <text evidence="9">The sequence shown here is derived from an EMBL/GenBank/DDBJ whole genome shotgun (WGS) entry which is preliminary data.</text>
</comment>
<keyword evidence="6" id="KW-0315">Glutamine amidotransferase</keyword>
<dbReference type="Pfam" id="PF01380">
    <property type="entry name" value="SIS"/>
    <property type="match status" value="1"/>
</dbReference>
<dbReference type="InterPro" id="IPR035466">
    <property type="entry name" value="GlmS/AgaS_SIS"/>
</dbReference>
<comment type="catalytic activity">
    <reaction evidence="1">
        <text>D-fructose 6-phosphate + L-glutamine = D-glucosamine 6-phosphate + L-glutamate</text>
        <dbReference type="Rhea" id="RHEA:13237"/>
        <dbReference type="ChEBI" id="CHEBI:29985"/>
        <dbReference type="ChEBI" id="CHEBI:58359"/>
        <dbReference type="ChEBI" id="CHEBI:58725"/>
        <dbReference type="ChEBI" id="CHEBI:61527"/>
        <dbReference type="EC" id="2.6.1.16"/>
    </reaction>
</comment>
<reference evidence="9" key="1">
    <citation type="submission" date="2019-08" db="EMBL/GenBank/DDBJ databases">
        <authorList>
            <person name="Kucharzyk K."/>
            <person name="Murdoch R.W."/>
            <person name="Higgins S."/>
            <person name="Loffler F."/>
        </authorList>
    </citation>
    <scope>NUCLEOTIDE SEQUENCE</scope>
</reference>
<feature type="domain" description="Glutamine amidotransferase type-2" evidence="7">
    <location>
        <begin position="2"/>
        <end position="255"/>
    </location>
</feature>
<dbReference type="AlphaFoldDB" id="A0A644SYN2"/>
<evidence type="ECO:0000256" key="2">
    <source>
        <dbReference type="ARBA" id="ARBA00012916"/>
    </source>
</evidence>